<dbReference type="Gene3D" id="1.10.10.10">
    <property type="entry name" value="Winged helix-like DNA-binding domain superfamily/Winged helix DNA-binding domain"/>
    <property type="match status" value="1"/>
</dbReference>
<dbReference type="RefSeq" id="WP_049684996.1">
    <property type="nucleotide sequence ID" value="NZ_CP009170.1"/>
</dbReference>
<keyword evidence="7" id="KW-1185">Reference proteome</keyword>
<dbReference type="Pfam" id="PF00891">
    <property type="entry name" value="Methyltransf_2"/>
    <property type="match status" value="1"/>
</dbReference>
<evidence type="ECO:0000313" key="6">
    <source>
        <dbReference type="EMBL" id="AIS52202.1"/>
    </source>
</evidence>
<protein>
    <submittedName>
        <fullName evidence="6">Ribosomal protein L11 methylase</fullName>
    </submittedName>
</protein>
<dbReference type="GO" id="GO:0032259">
    <property type="term" value="P:methylation"/>
    <property type="evidence" value="ECO:0007669"/>
    <property type="project" value="UniProtKB-KW"/>
</dbReference>
<gene>
    <name evidence="6" type="ORF">TKV_c10260</name>
</gene>
<dbReference type="EMBL" id="CP009170">
    <property type="protein sequence ID" value="AIS52202.1"/>
    <property type="molecule type" value="Genomic_DNA"/>
</dbReference>
<dbReference type="STRING" id="2325.TKV_c10260"/>
<keyword evidence="1 6" id="KW-0489">Methyltransferase</keyword>
<accession>A0A097AQW1</accession>
<feature type="domain" description="O-methyltransferase dimerisation" evidence="5">
    <location>
        <begin position="21"/>
        <end position="93"/>
    </location>
</feature>
<keyword evidence="2" id="KW-0808">Transferase</keyword>
<proteinExistence type="predicted"/>
<feature type="domain" description="O-methyltransferase C-terminal" evidence="4">
    <location>
        <begin position="167"/>
        <end position="318"/>
    </location>
</feature>
<reference evidence="7" key="1">
    <citation type="journal article" date="2015" name="Genome Announc.">
        <title>Whole-Genome Sequences of 80 Environmental and Clinical Isolates of Burkholderia pseudomallei.</title>
        <authorList>
            <person name="Johnson S.L."/>
            <person name="Baker A.L."/>
            <person name="Chain P.S."/>
            <person name="Currie B.J."/>
            <person name="Daligault H.E."/>
            <person name="Davenport K.W."/>
            <person name="Davis C.B."/>
            <person name="Inglis T.J."/>
            <person name="Kaestli M."/>
            <person name="Koren S."/>
            <person name="Mayo M."/>
            <person name="Merritt A.J."/>
            <person name="Price E.P."/>
            <person name="Sarovich D.S."/>
            <person name="Warner J."/>
            <person name="Rosovitz M.J."/>
        </authorList>
    </citation>
    <scope>NUCLEOTIDE SEQUENCE [LARGE SCALE GENOMIC DNA]</scope>
    <source>
        <strain evidence="7">DSM 2030</strain>
    </source>
</reference>
<evidence type="ECO:0000259" key="5">
    <source>
        <dbReference type="Pfam" id="PF08100"/>
    </source>
</evidence>
<dbReference type="InterPro" id="IPR036390">
    <property type="entry name" value="WH_DNA-bd_sf"/>
</dbReference>
<dbReference type="InterPro" id="IPR016461">
    <property type="entry name" value="COMT-like"/>
</dbReference>
<dbReference type="Pfam" id="PF08100">
    <property type="entry name" value="Dimerisation"/>
    <property type="match status" value="1"/>
</dbReference>
<dbReference type="PANTHER" id="PTHR11746">
    <property type="entry name" value="O-METHYLTRANSFERASE"/>
    <property type="match status" value="1"/>
</dbReference>
<dbReference type="GO" id="GO:0005840">
    <property type="term" value="C:ribosome"/>
    <property type="evidence" value="ECO:0007669"/>
    <property type="project" value="UniProtKB-KW"/>
</dbReference>
<evidence type="ECO:0000256" key="2">
    <source>
        <dbReference type="ARBA" id="ARBA00022679"/>
    </source>
</evidence>
<keyword evidence="6" id="KW-0687">Ribonucleoprotein</keyword>
<dbReference type="HOGENOM" id="CLU_005533_4_1_9"/>
<evidence type="ECO:0000313" key="7">
    <source>
        <dbReference type="Proteomes" id="UP000029669"/>
    </source>
</evidence>
<dbReference type="PIRSF" id="PIRSF005739">
    <property type="entry name" value="O-mtase"/>
    <property type="match status" value="1"/>
</dbReference>
<dbReference type="SUPFAM" id="SSF46785">
    <property type="entry name" value="Winged helix' DNA-binding domain"/>
    <property type="match status" value="1"/>
</dbReference>
<evidence type="ECO:0000256" key="1">
    <source>
        <dbReference type="ARBA" id="ARBA00022603"/>
    </source>
</evidence>
<dbReference type="InterPro" id="IPR029063">
    <property type="entry name" value="SAM-dependent_MTases_sf"/>
</dbReference>
<evidence type="ECO:0000256" key="3">
    <source>
        <dbReference type="ARBA" id="ARBA00022691"/>
    </source>
</evidence>
<dbReference type="AlphaFoldDB" id="A0A097AQW1"/>
<dbReference type="Gene3D" id="3.40.50.150">
    <property type="entry name" value="Vaccinia Virus protein VP39"/>
    <property type="match status" value="1"/>
</dbReference>
<keyword evidence="6" id="KW-0689">Ribosomal protein</keyword>
<dbReference type="KEGG" id="tki:TKV_c10260"/>
<dbReference type="GO" id="GO:0008171">
    <property type="term" value="F:O-methyltransferase activity"/>
    <property type="evidence" value="ECO:0007669"/>
    <property type="project" value="InterPro"/>
</dbReference>
<sequence>MDIAGLTDFKPPVSGEVLAEMARCYQKSLLLEQAFRLGIFENLAAGRSVAQLAEQMGARPERLALVLDALVSVGLLEKNGDTYTNTVMTNTFLCLHSKFYQGDLLRLQLAPERRRQWERIGDWLKGETIRQPGSTGEVFNPSFIRAMAQATLSHKGFEATLELVAKHPGFGKAKKLLDLGGGHGLYAIALKRLRPELEATIFDLPHAEEVTQEYARQYGAMVAFYAGDFYVDELPKDQDLILAFDVFYGPPAKTKEVLGRVYRSLRPGGYLFTKHWFLDDTRTQPERAALFALMLALSNPTAHVCTCREMAEMLTEVGLAVEKLIPIGDAASTMIIAWKGEGING</sequence>
<evidence type="ECO:0000259" key="4">
    <source>
        <dbReference type="Pfam" id="PF00891"/>
    </source>
</evidence>
<dbReference type="InterPro" id="IPR001077">
    <property type="entry name" value="COMT_C"/>
</dbReference>
<organism evidence="6 7">
    <name type="scientific">Thermoanaerobacter kivui</name>
    <name type="common">Acetogenium kivui</name>
    <dbReference type="NCBI Taxonomy" id="2325"/>
    <lineage>
        <taxon>Bacteria</taxon>
        <taxon>Bacillati</taxon>
        <taxon>Bacillota</taxon>
        <taxon>Clostridia</taxon>
        <taxon>Thermoanaerobacterales</taxon>
        <taxon>Thermoanaerobacteraceae</taxon>
        <taxon>Thermoanaerobacter</taxon>
    </lineage>
</organism>
<dbReference type="InterPro" id="IPR036388">
    <property type="entry name" value="WH-like_DNA-bd_sf"/>
</dbReference>
<dbReference type="Proteomes" id="UP000029669">
    <property type="component" value="Chromosome"/>
</dbReference>
<dbReference type="GO" id="GO:0046983">
    <property type="term" value="F:protein dimerization activity"/>
    <property type="evidence" value="ECO:0007669"/>
    <property type="project" value="InterPro"/>
</dbReference>
<dbReference type="eggNOG" id="COG2890">
    <property type="taxonomic scope" value="Bacteria"/>
</dbReference>
<dbReference type="PROSITE" id="PS51683">
    <property type="entry name" value="SAM_OMT_II"/>
    <property type="match status" value="1"/>
</dbReference>
<name>A0A097AQW1_THEKI</name>
<keyword evidence="3" id="KW-0949">S-adenosyl-L-methionine</keyword>
<dbReference type="InterPro" id="IPR012967">
    <property type="entry name" value="COMT_dimerisation"/>
</dbReference>
<dbReference type="OrthoDB" id="9816309at2"/>
<dbReference type="SUPFAM" id="SSF53335">
    <property type="entry name" value="S-adenosyl-L-methionine-dependent methyltransferases"/>
    <property type="match status" value="1"/>
</dbReference>
<dbReference type="CDD" id="cd02440">
    <property type="entry name" value="AdoMet_MTases"/>
    <property type="match status" value="1"/>
</dbReference>